<keyword evidence="3" id="KW-1185">Reference proteome</keyword>
<dbReference type="EMBL" id="JAKJXO020000026">
    <property type="protein sequence ID" value="KAL1591483.1"/>
    <property type="molecule type" value="Genomic_DNA"/>
</dbReference>
<evidence type="ECO:0000313" key="3">
    <source>
        <dbReference type="Proteomes" id="UP001521785"/>
    </source>
</evidence>
<accession>A0ABR3QHQ3</accession>
<organism evidence="2 3">
    <name type="scientific">Paraconiothyrium brasiliense</name>
    <dbReference type="NCBI Taxonomy" id="300254"/>
    <lineage>
        <taxon>Eukaryota</taxon>
        <taxon>Fungi</taxon>
        <taxon>Dikarya</taxon>
        <taxon>Ascomycota</taxon>
        <taxon>Pezizomycotina</taxon>
        <taxon>Dothideomycetes</taxon>
        <taxon>Pleosporomycetidae</taxon>
        <taxon>Pleosporales</taxon>
        <taxon>Massarineae</taxon>
        <taxon>Didymosphaeriaceae</taxon>
        <taxon>Paraconiothyrium</taxon>
    </lineage>
</organism>
<reference evidence="2 3" key="1">
    <citation type="submission" date="2024-02" db="EMBL/GenBank/DDBJ databases">
        <title>De novo assembly and annotation of 12 fungi associated with fruit tree decline syndrome in Ontario, Canada.</title>
        <authorList>
            <person name="Sulman M."/>
            <person name="Ellouze W."/>
            <person name="Ilyukhin E."/>
        </authorList>
    </citation>
    <scope>NUCLEOTIDE SEQUENCE [LARGE SCALE GENOMIC DNA]</scope>
    <source>
        <strain evidence="2 3">M42-189</strain>
    </source>
</reference>
<evidence type="ECO:0000313" key="2">
    <source>
        <dbReference type="EMBL" id="KAL1591483.1"/>
    </source>
</evidence>
<proteinExistence type="predicted"/>
<evidence type="ECO:0000256" key="1">
    <source>
        <dbReference type="SAM" id="MobiDB-lite"/>
    </source>
</evidence>
<sequence length="96" mass="10310">MSLWQIISANAAAVGGALSRHVDECGRRSVFDWPGGTEDGQSEGDSKVEIPHDCFKVLLLLLIDTKLELKQKGLRVGGSRYSCQSRGPGKRPVSAA</sequence>
<dbReference type="Proteomes" id="UP001521785">
    <property type="component" value="Unassembled WGS sequence"/>
</dbReference>
<name>A0ABR3QHQ3_9PLEO</name>
<comment type="caution">
    <text evidence="2">The sequence shown here is derived from an EMBL/GenBank/DDBJ whole genome shotgun (WGS) entry which is preliminary data.</text>
</comment>
<gene>
    <name evidence="2" type="ORF">SLS60_011983</name>
</gene>
<protein>
    <submittedName>
        <fullName evidence="2">Uncharacterized protein</fullName>
    </submittedName>
</protein>
<feature type="region of interest" description="Disordered" evidence="1">
    <location>
        <begin position="77"/>
        <end position="96"/>
    </location>
</feature>